<feature type="compositionally biased region" description="Pro residues" evidence="2">
    <location>
        <begin position="478"/>
        <end position="492"/>
    </location>
</feature>
<feature type="region of interest" description="Disordered" evidence="2">
    <location>
        <begin position="252"/>
        <end position="287"/>
    </location>
</feature>
<sequence length="1164" mass="126368">MQADGLSSYATLESRLASIPLSSTLSSNFAANRAMVENFVAETDQAIAELEGPEAEAPLTISPDEANNSTSSSAPAPPDSHTGPASPPAPSNPAAPAPSNSAVSNPVTASLFSWLKRLKLGKINPARLRTSLSNGFLIAEVLSRFFPAAISTHSFGTGVATATKRDNWNQLAKFFARQIPQGDPERSRPRPPVLKPSDVAVLMDASSGPAADEAAIHVLLDVYRFLFKSNLVPKLSAFMSTDQKDGAVKMLQQGAATSAQQKEEKKKKKEGAPRQKTKKEREEEERRNVMMGYRTVLHLISGIAEAIAKSPKHSNRGGGGMGSKLTINVNKIFNVFDLDMTKDIDLDEFEDIIRKELKISKKKQSSEDVKKVFELMDRDASGSITLSEFASYSREAQRELKKNPFDEEELEKETKAREAKEKLEAEKNQQKLEEEKAKAEEETKLSREKQRAMERKSHRASRAGGNRSPSPEKKEVPAPAPAPAAPSPPPPVEIDRAVLIAQNKRAQQMQQRRRTQRQTIMTPKRGDDAAHELRQVLPTVKRREGGEGQQQTLSGVAEKGMTAAAAKRAAEAEKEKAERERRTKAVRALKAKKQKEEEEELERMNAAKAKAAARHQKMKPGAGGDKPGAGRKPQKPANPPPSKHHQPHKPPRKDKAAPDQHQEQIQSPLRRGRKLNRAKEPEHPETNERDRKEKKQQHSPPPRGAKQPAATAAAASATAAAIAKAPPAIERVPAPPGPVAKNSPPRPVRKQQPQKPAEDKDKPPLTHLQKQRAAQRLQQKHQHDNKERHRSPKSRPSINGFSGGTEEVILAAREKHLTSPSHKRRSGSGGQPQPAKGGVANNNNNNNNNRQRRKMQQAQQQQQTILEEASITSDLTNTDTLQAQQGGLSRQVGGSLEVSEEQAAEDVGGADTGDLLEGLLNQAVEEGANTDLLDDGQEQPAVVPAQDPSAYLGGAQQLHQQQQMWHQQQAAAAQQGGAFAGGGWGGGMMMMGGGAGQMPMLGGQAGIAQMQQAQQQQQQLMGHQQQQMLQQQQLMGQQQMMGGQQQQPMMGQPQQPMMGQPQPLMGYQQYAQPYPNNALQYGAPPSNYDMYGGGGQGATNLNQYLQGGGGPGGSGGFVAGIPVLHQLTTPRDPTQRLSGIDINTTRASPESASVNQAPSPQQML</sequence>
<feature type="compositionally biased region" description="Low complexity" evidence="2">
    <location>
        <begin position="555"/>
        <end position="567"/>
    </location>
</feature>
<dbReference type="InterPro" id="IPR036872">
    <property type="entry name" value="CH_dom_sf"/>
</dbReference>
<dbReference type="SMART" id="SM00054">
    <property type="entry name" value="EFh"/>
    <property type="match status" value="2"/>
</dbReference>
<dbReference type="EMBL" id="BRYB01002125">
    <property type="protein sequence ID" value="GMI40081.1"/>
    <property type="molecule type" value="Genomic_DNA"/>
</dbReference>
<reference evidence="4 5" key="1">
    <citation type="journal article" date="2023" name="Commun. Biol.">
        <title>Genome analysis of Parmales, the sister group of diatoms, reveals the evolutionary specialization of diatoms from phago-mixotrophs to photoautotrophs.</title>
        <authorList>
            <person name="Ban H."/>
            <person name="Sato S."/>
            <person name="Yoshikawa S."/>
            <person name="Yamada K."/>
            <person name="Nakamura Y."/>
            <person name="Ichinomiya M."/>
            <person name="Sato N."/>
            <person name="Blanc-Mathieu R."/>
            <person name="Endo H."/>
            <person name="Kuwata A."/>
            <person name="Ogata H."/>
        </authorList>
    </citation>
    <scope>NUCLEOTIDE SEQUENCE [LARGE SCALE GENOMIC DNA]</scope>
</reference>
<protein>
    <recommendedName>
        <fullName evidence="3">EF-hand domain-containing protein</fullName>
    </recommendedName>
</protein>
<comment type="caution">
    <text evidence="4">The sequence shown here is derived from an EMBL/GenBank/DDBJ whole genome shotgun (WGS) entry which is preliminary data.</text>
</comment>
<dbReference type="InterPro" id="IPR018247">
    <property type="entry name" value="EF_Hand_1_Ca_BS"/>
</dbReference>
<evidence type="ECO:0000259" key="3">
    <source>
        <dbReference type="PROSITE" id="PS50222"/>
    </source>
</evidence>
<feature type="compositionally biased region" description="Basic residues" evidence="2">
    <location>
        <begin position="642"/>
        <end position="652"/>
    </location>
</feature>
<feature type="compositionally biased region" description="Low complexity" evidence="2">
    <location>
        <begin position="705"/>
        <end position="729"/>
    </location>
</feature>
<evidence type="ECO:0000313" key="5">
    <source>
        <dbReference type="Proteomes" id="UP001165060"/>
    </source>
</evidence>
<gene>
    <name evidence="4" type="ORF">TeGR_g4290</name>
</gene>
<evidence type="ECO:0000313" key="4">
    <source>
        <dbReference type="EMBL" id="GMI40081.1"/>
    </source>
</evidence>
<dbReference type="PANTHER" id="PTHR12509">
    <property type="entry name" value="SPERMATOGENESIS-ASSOCIATED 4-RELATED"/>
    <property type="match status" value="1"/>
</dbReference>
<dbReference type="Gene3D" id="1.10.238.10">
    <property type="entry name" value="EF-hand"/>
    <property type="match status" value="1"/>
</dbReference>
<dbReference type="Pfam" id="PF06294">
    <property type="entry name" value="CH_2"/>
    <property type="match status" value="1"/>
</dbReference>
<feature type="compositionally biased region" description="Basic and acidic residues" evidence="2">
    <location>
        <begin position="677"/>
        <end position="693"/>
    </location>
</feature>
<dbReference type="PROSITE" id="PS50222">
    <property type="entry name" value="EF_HAND_2"/>
    <property type="match status" value="2"/>
</dbReference>
<organism evidence="4 5">
    <name type="scientific">Tetraparma gracilis</name>
    <dbReference type="NCBI Taxonomy" id="2962635"/>
    <lineage>
        <taxon>Eukaryota</taxon>
        <taxon>Sar</taxon>
        <taxon>Stramenopiles</taxon>
        <taxon>Ochrophyta</taxon>
        <taxon>Bolidophyceae</taxon>
        <taxon>Parmales</taxon>
        <taxon>Triparmaceae</taxon>
        <taxon>Tetraparma</taxon>
    </lineage>
</organism>
<feature type="compositionally biased region" description="Pro residues" evidence="2">
    <location>
        <begin position="85"/>
        <end position="96"/>
    </location>
</feature>
<keyword evidence="1" id="KW-0106">Calcium</keyword>
<dbReference type="SUPFAM" id="SSF47473">
    <property type="entry name" value="EF-hand"/>
    <property type="match status" value="1"/>
</dbReference>
<name>A0ABQ6N5B3_9STRA</name>
<dbReference type="CDD" id="cd00051">
    <property type="entry name" value="EFh"/>
    <property type="match status" value="1"/>
</dbReference>
<feature type="compositionally biased region" description="Basic and acidic residues" evidence="2">
    <location>
        <begin position="412"/>
        <end position="455"/>
    </location>
</feature>
<dbReference type="InterPro" id="IPR010441">
    <property type="entry name" value="CH_2"/>
</dbReference>
<feature type="compositionally biased region" description="Basic residues" evidence="2">
    <location>
        <begin position="584"/>
        <end position="593"/>
    </location>
</feature>
<dbReference type="InterPro" id="IPR002048">
    <property type="entry name" value="EF_hand_dom"/>
</dbReference>
<feature type="region of interest" description="Disordered" evidence="2">
    <location>
        <begin position="1129"/>
        <end position="1164"/>
    </location>
</feature>
<dbReference type="Gene3D" id="1.10.418.10">
    <property type="entry name" value="Calponin-like domain"/>
    <property type="match status" value="1"/>
</dbReference>
<feature type="compositionally biased region" description="Basic and acidic residues" evidence="2">
    <location>
        <begin position="524"/>
        <end position="534"/>
    </location>
</feature>
<feature type="domain" description="EF-hand" evidence="3">
    <location>
        <begin position="324"/>
        <end position="359"/>
    </location>
</feature>
<feature type="region of interest" description="Disordered" evidence="2">
    <location>
        <begin position="59"/>
        <end position="102"/>
    </location>
</feature>
<accession>A0ABQ6N5B3</accession>
<dbReference type="PANTHER" id="PTHR12509:SF8">
    <property type="entry name" value="SPERMATOGENESIS-ASSOCIATED PROTEIN 4"/>
    <property type="match status" value="1"/>
</dbReference>
<dbReference type="InterPro" id="IPR052111">
    <property type="entry name" value="Spermatogenesis_Ciliary_MAP"/>
</dbReference>
<dbReference type="PROSITE" id="PS00018">
    <property type="entry name" value="EF_HAND_1"/>
    <property type="match status" value="2"/>
</dbReference>
<feature type="domain" description="EF-hand" evidence="3">
    <location>
        <begin position="364"/>
        <end position="399"/>
    </location>
</feature>
<proteinExistence type="predicted"/>
<evidence type="ECO:0000256" key="2">
    <source>
        <dbReference type="SAM" id="MobiDB-lite"/>
    </source>
</evidence>
<feature type="compositionally biased region" description="Low complexity" evidence="2">
    <location>
        <begin position="767"/>
        <end position="777"/>
    </location>
</feature>
<feature type="compositionally biased region" description="Basic and acidic residues" evidence="2">
    <location>
        <begin position="653"/>
        <end position="662"/>
    </location>
</feature>
<dbReference type="Proteomes" id="UP001165060">
    <property type="component" value="Unassembled WGS sequence"/>
</dbReference>
<feature type="region of interest" description="Disordered" evidence="2">
    <location>
        <begin position="398"/>
        <end position="864"/>
    </location>
</feature>
<evidence type="ECO:0000256" key="1">
    <source>
        <dbReference type="ARBA" id="ARBA00022837"/>
    </source>
</evidence>
<dbReference type="InterPro" id="IPR011992">
    <property type="entry name" value="EF-hand-dom_pair"/>
</dbReference>
<feature type="compositionally biased region" description="Basic and acidic residues" evidence="2">
    <location>
        <begin position="568"/>
        <end position="583"/>
    </location>
</feature>
<keyword evidence="5" id="KW-1185">Reference proteome</keyword>